<feature type="domain" description="Recombinase" evidence="3">
    <location>
        <begin position="153"/>
        <end position="296"/>
    </location>
</feature>
<dbReference type="RefSeq" id="WP_092561568.1">
    <property type="nucleotide sequence ID" value="NZ_FOYZ01000010.1"/>
</dbReference>
<dbReference type="InterPro" id="IPR038109">
    <property type="entry name" value="DNA_bind_recomb_sf"/>
</dbReference>
<organism evidence="4 5">
    <name type="scientific">Anaeromicropila populeti</name>
    <dbReference type="NCBI Taxonomy" id="37658"/>
    <lineage>
        <taxon>Bacteria</taxon>
        <taxon>Bacillati</taxon>
        <taxon>Bacillota</taxon>
        <taxon>Clostridia</taxon>
        <taxon>Lachnospirales</taxon>
        <taxon>Lachnospiraceae</taxon>
        <taxon>Anaeromicropila</taxon>
    </lineage>
</organism>
<dbReference type="Pfam" id="PF07508">
    <property type="entry name" value="Recombinase"/>
    <property type="match status" value="1"/>
</dbReference>
<dbReference type="AlphaFoldDB" id="A0A1I6KSD8"/>
<dbReference type="InterPro" id="IPR011109">
    <property type="entry name" value="DNA_bind_recombinase_dom"/>
</dbReference>
<name>A0A1I6KSD8_9FIRM</name>
<reference evidence="4 5" key="1">
    <citation type="submission" date="2016-10" db="EMBL/GenBank/DDBJ databases">
        <authorList>
            <person name="de Groot N.N."/>
        </authorList>
    </citation>
    <scope>NUCLEOTIDE SEQUENCE [LARGE SCALE GENOMIC DNA]</scope>
    <source>
        <strain evidence="4 5">743A</strain>
    </source>
</reference>
<dbReference type="PROSITE" id="PS51736">
    <property type="entry name" value="RECOMBINASES_3"/>
    <property type="match status" value="1"/>
</dbReference>
<dbReference type="Proteomes" id="UP000199659">
    <property type="component" value="Unassembled WGS sequence"/>
</dbReference>
<keyword evidence="1" id="KW-0175">Coiled coil</keyword>
<keyword evidence="5" id="KW-1185">Reference proteome</keyword>
<dbReference type="STRING" id="37658.SAMN05661086_02656"/>
<dbReference type="InterPro" id="IPR025827">
    <property type="entry name" value="Zn_ribbon_recom_dom"/>
</dbReference>
<feature type="domain" description="Resolvase/invertase-type recombinase catalytic" evidence="2">
    <location>
        <begin position="1"/>
        <end position="146"/>
    </location>
</feature>
<dbReference type="EMBL" id="FOYZ01000010">
    <property type="protein sequence ID" value="SFR94126.1"/>
    <property type="molecule type" value="Genomic_DNA"/>
</dbReference>
<protein>
    <submittedName>
        <fullName evidence="4">Site-specific DNA recombinase</fullName>
    </submittedName>
</protein>
<dbReference type="Pfam" id="PF00239">
    <property type="entry name" value="Resolvase"/>
    <property type="match status" value="1"/>
</dbReference>
<dbReference type="InterPro" id="IPR050639">
    <property type="entry name" value="SSR_resolvase"/>
</dbReference>
<evidence type="ECO:0000259" key="3">
    <source>
        <dbReference type="PROSITE" id="PS51737"/>
    </source>
</evidence>
<proteinExistence type="predicted"/>
<dbReference type="Gene3D" id="3.90.1750.20">
    <property type="entry name" value="Putative Large Serine Recombinase, Chain B, Domain 2"/>
    <property type="match status" value="1"/>
</dbReference>
<dbReference type="PANTHER" id="PTHR30461:SF23">
    <property type="entry name" value="DNA RECOMBINASE-RELATED"/>
    <property type="match status" value="1"/>
</dbReference>
<evidence type="ECO:0000256" key="1">
    <source>
        <dbReference type="SAM" id="Coils"/>
    </source>
</evidence>
<dbReference type="InterPro" id="IPR006119">
    <property type="entry name" value="Resolv_N"/>
</dbReference>
<dbReference type="Pfam" id="PF13408">
    <property type="entry name" value="Zn_ribbon_recom"/>
    <property type="match status" value="1"/>
</dbReference>
<gene>
    <name evidence="4" type="ORF">SAMN05661086_02656</name>
</gene>
<dbReference type="OrthoDB" id="9784557at2"/>
<evidence type="ECO:0000313" key="4">
    <source>
        <dbReference type="EMBL" id="SFR94126.1"/>
    </source>
</evidence>
<dbReference type="PROSITE" id="PS51737">
    <property type="entry name" value="RECOMBINASE_DNA_BIND"/>
    <property type="match status" value="1"/>
</dbReference>
<dbReference type="GO" id="GO:0003677">
    <property type="term" value="F:DNA binding"/>
    <property type="evidence" value="ECO:0007669"/>
    <property type="project" value="InterPro"/>
</dbReference>
<accession>A0A1I6KSD8</accession>
<dbReference type="SUPFAM" id="SSF53041">
    <property type="entry name" value="Resolvase-like"/>
    <property type="match status" value="1"/>
</dbReference>
<dbReference type="Gene3D" id="3.40.50.1390">
    <property type="entry name" value="Resolvase, N-terminal catalytic domain"/>
    <property type="match status" value="1"/>
</dbReference>
<feature type="coiled-coil region" evidence="1">
    <location>
        <begin position="386"/>
        <end position="413"/>
    </location>
</feature>
<dbReference type="InterPro" id="IPR036162">
    <property type="entry name" value="Resolvase-like_N_sf"/>
</dbReference>
<evidence type="ECO:0000259" key="2">
    <source>
        <dbReference type="PROSITE" id="PS51736"/>
    </source>
</evidence>
<dbReference type="GO" id="GO:0000150">
    <property type="term" value="F:DNA strand exchange activity"/>
    <property type="evidence" value="ECO:0007669"/>
    <property type="project" value="InterPro"/>
</dbReference>
<dbReference type="SMART" id="SM00857">
    <property type="entry name" value="Resolvase"/>
    <property type="match status" value="1"/>
</dbReference>
<sequence length="514" mass="60514">MTVGYVRLSRDDDKRNYVSIQNQKLIIEQFASRQGIKIDCWYEDDGFSGYSLQRPGFSKLMNDMETVVDTVIAKDLSRIGRHNAKVLLLLDELKERGKRLLLVDDEYDTWKDSDDLIGIKTWYNERYVKDASKKIKNVLKAKQIEGTLMIGVPFGYERKEQSKAEIQVVEKEAVVIRHIFDLYLQGAGYRRIAGILNEKEIDTPSMMIRERALANGKLLNRKVVLEWSERMVSDILKNDFYIGNYRLHKRTRSNIHGVDHRVPEEEQFLFPNHHKAIISVNQFELVQEIMEKRIRNRYRSQRKEISLFGGCLYCKDCGNRLTVIHGKQNSYACNTYQSKGKQYCEYSHRINENDLVEDLMEYIKMLKNNLESVLLGLEQKGVDKIKQRKNSQGKELREEIAEHKRQLKMLVRQRVKECSICPEREELIKEAFLSLQEELIGKIKLKERKLREIEGWGAEYKGSKGTETLEEILERMIENKSLARKDIEIFVEKILVDKNGFPEIILRHEWNWLN</sequence>
<evidence type="ECO:0000313" key="5">
    <source>
        <dbReference type="Proteomes" id="UP000199659"/>
    </source>
</evidence>
<dbReference type="PANTHER" id="PTHR30461">
    <property type="entry name" value="DNA-INVERTASE FROM LAMBDOID PROPHAGE"/>
    <property type="match status" value="1"/>
</dbReference>